<evidence type="ECO:0000313" key="8">
    <source>
        <dbReference type="EMBL" id="MBB5337200.1"/>
    </source>
</evidence>
<comment type="function">
    <text evidence="6">Repressor of the lactose catabolism operon. Galactose-6-phosphate is the inducer.</text>
</comment>
<evidence type="ECO:0000256" key="3">
    <source>
        <dbReference type="ARBA" id="ARBA00023015"/>
    </source>
</evidence>
<dbReference type="SMART" id="SM01134">
    <property type="entry name" value="DeoRC"/>
    <property type="match status" value="1"/>
</dbReference>
<dbReference type="PANTHER" id="PTHR30363:SF4">
    <property type="entry name" value="GLYCEROL-3-PHOSPHATE REGULON REPRESSOR"/>
    <property type="match status" value="1"/>
</dbReference>
<dbReference type="RefSeq" id="WP_183862830.1">
    <property type="nucleotide sequence ID" value="NZ_JACHFH010000037.1"/>
</dbReference>
<dbReference type="Pfam" id="PF08220">
    <property type="entry name" value="HTH_DeoR"/>
    <property type="match status" value="1"/>
</dbReference>
<dbReference type="Gene3D" id="3.40.50.1360">
    <property type="match status" value="1"/>
</dbReference>
<dbReference type="PROSITE" id="PS00894">
    <property type="entry name" value="HTH_DEOR_1"/>
    <property type="match status" value="1"/>
</dbReference>
<keyword evidence="3" id="KW-0805">Transcription regulation</keyword>
<sequence length="249" mass="28017">MNERHAQVLDLVNEYKRIEVNRLSEMLDVSQVTIRKDLDVLAERGLLVREHGYALCRKADDVNNKLAVRYESKMKVAVKAAELVADGETIMIESGSTCTLLAEQIAETKKDVTIITNSAFIANYIRDKGNVRIILLGGEYQKETQAMVGPLLKKYASEFFVDKLFIGTDGFIPKVGFTSGEMMRMESVHSMAGSARQIIIMTDSSKFQKQGVVLQFRFSEINKVITDGKISDETKKLLERNHVDLTIAY</sequence>
<name>A0A840ULY0_9FIRM</name>
<dbReference type="AlphaFoldDB" id="A0A840ULY0"/>
<dbReference type="InterPro" id="IPR036390">
    <property type="entry name" value="WH_DNA-bd_sf"/>
</dbReference>
<dbReference type="Gene3D" id="1.10.10.10">
    <property type="entry name" value="Winged helix-like DNA-binding domain superfamily/Winged helix DNA-binding domain"/>
    <property type="match status" value="1"/>
</dbReference>
<dbReference type="GO" id="GO:0003677">
    <property type="term" value="F:DNA binding"/>
    <property type="evidence" value="ECO:0007669"/>
    <property type="project" value="UniProtKB-KW"/>
</dbReference>
<dbReference type="SUPFAM" id="SSF46785">
    <property type="entry name" value="Winged helix' DNA-binding domain"/>
    <property type="match status" value="1"/>
</dbReference>
<evidence type="ECO:0000313" key="9">
    <source>
        <dbReference type="Proteomes" id="UP000559117"/>
    </source>
</evidence>
<keyword evidence="5" id="KW-0804">Transcription</keyword>
<dbReference type="PROSITE" id="PS51000">
    <property type="entry name" value="HTH_DEOR_2"/>
    <property type="match status" value="1"/>
</dbReference>
<organism evidence="8 9">
    <name type="scientific">Pectinatus brassicae</name>
    <dbReference type="NCBI Taxonomy" id="862415"/>
    <lineage>
        <taxon>Bacteria</taxon>
        <taxon>Bacillati</taxon>
        <taxon>Bacillota</taxon>
        <taxon>Negativicutes</taxon>
        <taxon>Selenomonadales</taxon>
        <taxon>Selenomonadaceae</taxon>
        <taxon>Pectinatus</taxon>
    </lineage>
</organism>
<dbReference type="InterPro" id="IPR014036">
    <property type="entry name" value="DeoR-like_C"/>
</dbReference>
<evidence type="ECO:0000256" key="2">
    <source>
        <dbReference type="ARBA" id="ARBA00022491"/>
    </source>
</evidence>
<dbReference type="InterPro" id="IPR050313">
    <property type="entry name" value="Carb_Metab_HTH_regulators"/>
</dbReference>
<proteinExistence type="predicted"/>
<protein>
    <recommendedName>
        <fullName evidence="1">Lactose phosphotransferase system repressor</fullName>
    </recommendedName>
</protein>
<comment type="caution">
    <text evidence="8">The sequence shown here is derived from an EMBL/GenBank/DDBJ whole genome shotgun (WGS) entry which is preliminary data.</text>
</comment>
<dbReference type="PRINTS" id="PR00037">
    <property type="entry name" value="HTHLACR"/>
</dbReference>
<evidence type="ECO:0000256" key="5">
    <source>
        <dbReference type="ARBA" id="ARBA00023163"/>
    </source>
</evidence>
<feature type="domain" description="HTH deoR-type" evidence="7">
    <location>
        <begin position="1"/>
        <end position="56"/>
    </location>
</feature>
<dbReference type="Proteomes" id="UP000559117">
    <property type="component" value="Unassembled WGS sequence"/>
</dbReference>
<keyword evidence="2" id="KW-0678">Repressor</keyword>
<evidence type="ECO:0000256" key="1">
    <source>
        <dbReference type="ARBA" id="ARBA00021390"/>
    </source>
</evidence>
<evidence type="ECO:0000256" key="6">
    <source>
        <dbReference type="ARBA" id="ARBA00024937"/>
    </source>
</evidence>
<reference evidence="8 9" key="1">
    <citation type="submission" date="2020-08" db="EMBL/GenBank/DDBJ databases">
        <title>Genomic Encyclopedia of Type Strains, Phase IV (KMG-IV): sequencing the most valuable type-strain genomes for metagenomic binning, comparative biology and taxonomic classification.</title>
        <authorList>
            <person name="Goeker M."/>
        </authorList>
    </citation>
    <scope>NUCLEOTIDE SEQUENCE [LARGE SCALE GENOMIC DNA]</scope>
    <source>
        <strain evidence="8 9">DSM 24661</strain>
    </source>
</reference>
<dbReference type="PANTHER" id="PTHR30363">
    <property type="entry name" value="HTH-TYPE TRANSCRIPTIONAL REGULATOR SRLR-RELATED"/>
    <property type="match status" value="1"/>
</dbReference>
<dbReference type="InterPro" id="IPR018356">
    <property type="entry name" value="Tscrpt_reg_HTH_DeoR_CS"/>
</dbReference>
<dbReference type="InterPro" id="IPR001034">
    <property type="entry name" value="DeoR_HTH"/>
</dbReference>
<dbReference type="Pfam" id="PF00455">
    <property type="entry name" value="DeoRC"/>
    <property type="match status" value="1"/>
</dbReference>
<dbReference type="SUPFAM" id="SSF100950">
    <property type="entry name" value="NagB/RpiA/CoA transferase-like"/>
    <property type="match status" value="1"/>
</dbReference>
<dbReference type="GO" id="GO:0003700">
    <property type="term" value="F:DNA-binding transcription factor activity"/>
    <property type="evidence" value="ECO:0007669"/>
    <property type="project" value="InterPro"/>
</dbReference>
<dbReference type="InterPro" id="IPR037171">
    <property type="entry name" value="NagB/RpiA_transferase-like"/>
</dbReference>
<dbReference type="InterPro" id="IPR036388">
    <property type="entry name" value="WH-like_DNA-bd_sf"/>
</dbReference>
<evidence type="ECO:0000259" key="7">
    <source>
        <dbReference type="PROSITE" id="PS51000"/>
    </source>
</evidence>
<keyword evidence="9" id="KW-1185">Reference proteome</keyword>
<keyword evidence="4" id="KW-0238">DNA-binding</keyword>
<accession>A0A840ULY0</accession>
<dbReference type="EMBL" id="JACHFH010000037">
    <property type="protein sequence ID" value="MBB5337200.1"/>
    <property type="molecule type" value="Genomic_DNA"/>
</dbReference>
<evidence type="ECO:0000256" key="4">
    <source>
        <dbReference type="ARBA" id="ARBA00023125"/>
    </source>
</evidence>
<gene>
    <name evidence="8" type="ORF">HNR32_002357</name>
</gene>
<dbReference type="SMART" id="SM00420">
    <property type="entry name" value="HTH_DEOR"/>
    <property type="match status" value="1"/>
</dbReference>